<evidence type="ECO:0000256" key="1">
    <source>
        <dbReference type="SAM" id="Coils"/>
    </source>
</evidence>
<feature type="compositionally biased region" description="Basic and acidic residues" evidence="2">
    <location>
        <begin position="419"/>
        <end position="432"/>
    </location>
</feature>
<feature type="compositionally biased region" description="Polar residues" evidence="2">
    <location>
        <begin position="535"/>
        <end position="546"/>
    </location>
</feature>
<evidence type="ECO:0000313" key="4">
    <source>
        <dbReference type="Proteomes" id="UP001174997"/>
    </source>
</evidence>
<feature type="compositionally biased region" description="Basic and acidic residues" evidence="2">
    <location>
        <begin position="663"/>
        <end position="680"/>
    </location>
</feature>
<evidence type="ECO:0000256" key="2">
    <source>
        <dbReference type="SAM" id="MobiDB-lite"/>
    </source>
</evidence>
<dbReference type="Proteomes" id="UP001174997">
    <property type="component" value="Unassembled WGS sequence"/>
</dbReference>
<keyword evidence="4" id="KW-1185">Reference proteome</keyword>
<comment type="caution">
    <text evidence="3">The sequence shown here is derived from an EMBL/GenBank/DDBJ whole genome shotgun (WGS) entry which is preliminary data.</text>
</comment>
<name>A0AA39ZHV4_9PEZI</name>
<feature type="region of interest" description="Disordered" evidence="2">
    <location>
        <begin position="364"/>
        <end position="503"/>
    </location>
</feature>
<feature type="coiled-coil region" evidence="1">
    <location>
        <begin position="219"/>
        <end position="253"/>
    </location>
</feature>
<evidence type="ECO:0000313" key="3">
    <source>
        <dbReference type="EMBL" id="KAK0670867.1"/>
    </source>
</evidence>
<reference evidence="3" key="1">
    <citation type="submission" date="2023-06" db="EMBL/GenBank/DDBJ databases">
        <title>Genome-scale phylogeny and comparative genomics of the fungal order Sordariales.</title>
        <authorList>
            <consortium name="Lawrence Berkeley National Laboratory"/>
            <person name="Hensen N."/>
            <person name="Bonometti L."/>
            <person name="Westerberg I."/>
            <person name="Brannstrom I.O."/>
            <person name="Guillou S."/>
            <person name="Cros-Aarteil S."/>
            <person name="Calhoun S."/>
            <person name="Haridas S."/>
            <person name="Kuo A."/>
            <person name="Mondo S."/>
            <person name="Pangilinan J."/>
            <person name="Riley R."/>
            <person name="Labutti K."/>
            <person name="Andreopoulos B."/>
            <person name="Lipzen A."/>
            <person name="Chen C."/>
            <person name="Yanf M."/>
            <person name="Daum C."/>
            <person name="Ng V."/>
            <person name="Clum A."/>
            <person name="Steindorff A."/>
            <person name="Ohm R."/>
            <person name="Martin F."/>
            <person name="Silar P."/>
            <person name="Natvig D."/>
            <person name="Lalanne C."/>
            <person name="Gautier V."/>
            <person name="Ament-Velasquez S.L."/>
            <person name="Kruys A."/>
            <person name="Hutchinson M.I."/>
            <person name="Powell A.J."/>
            <person name="Barry K."/>
            <person name="Miller A.N."/>
            <person name="Grigoriev I.V."/>
            <person name="Debuchy R."/>
            <person name="Gladieux P."/>
            <person name="Thoren M.H."/>
            <person name="Johannesson H."/>
        </authorList>
    </citation>
    <scope>NUCLEOTIDE SEQUENCE</scope>
    <source>
        <strain evidence="3">CBS 307.81</strain>
    </source>
</reference>
<dbReference type="EMBL" id="JAULSY010000027">
    <property type="protein sequence ID" value="KAK0670867.1"/>
    <property type="molecule type" value="Genomic_DNA"/>
</dbReference>
<sequence>MAEPSNPAAWFRTFGRSKSSLQQPTTTSTTSPNRPDTPSITSTTITTTTSYHGTEPPATPTPDTSPSRLRTRPAAAVRRVSSLFSLVGGGGGPKEGSFPVNNLPGRAPPMGALPLSGFHDEGAGGYGGAGLQGLMGGLGVGGRRGEEESIVWSRPNMMQMVETLRGVMMGVMRMPDRGRGEWERDREVREKERRWGERGERGGLPVEYNSHVLVLLEGFGHLVEQLNKTQEELAELKNLREKEVEQFRGISEEWIQRENGYKAEIKRLELVLAKESKDGVASVALARHGSLINRSGTKKFQARLKRLSSSQDVDNTREPYADPEPSLVEIKEARLRYETIGDIPRDVNLQRDVLLSRLVEKQAKVSSRRHHQEGGPALNQILPDTGSTNQQASPSTHGNQRNEDIEYPASGEATLKVRSTRERAPWYEKGKGEANAGPNSQAYAGVADPTAADPSADESSASSRWDAESSTSDDSLPGNGLLLVGSQPRRSHDSGRGLFDGTNSRLADNGLGAIHEGTGHMLDLVSLNHHGDRPTGSNPVSTSSYINGDEGSDGQEAWARRGHTSLGTVGSQSVVERRRRPSPHLNRGYSFKRGDDEHLPVTSPSHRKAKGPDSDSMYLYTHTPFDYVSSVRSDCMGSPSEKRPARPASLAPSTSTGSVIWRGNDDKKATISRKDDDRTPRASACENHGEDSDGGSQQ</sequence>
<accession>A0AA39ZHV4</accession>
<gene>
    <name evidence="3" type="ORF">QBC41DRAFT_387714</name>
</gene>
<dbReference type="AlphaFoldDB" id="A0AA39ZHV4"/>
<proteinExistence type="predicted"/>
<feature type="compositionally biased region" description="Polar residues" evidence="2">
    <location>
        <begin position="565"/>
        <end position="574"/>
    </location>
</feature>
<keyword evidence="1" id="KW-0175">Coiled coil</keyword>
<feature type="region of interest" description="Disordered" evidence="2">
    <location>
        <begin position="630"/>
        <end position="698"/>
    </location>
</feature>
<protein>
    <submittedName>
        <fullName evidence="3">Uncharacterized protein</fullName>
    </submittedName>
</protein>
<organism evidence="3 4">
    <name type="scientific">Cercophora samala</name>
    <dbReference type="NCBI Taxonomy" id="330535"/>
    <lineage>
        <taxon>Eukaryota</taxon>
        <taxon>Fungi</taxon>
        <taxon>Dikarya</taxon>
        <taxon>Ascomycota</taxon>
        <taxon>Pezizomycotina</taxon>
        <taxon>Sordariomycetes</taxon>
        <taxon>Sordariomycetidae</taxon>
        <taxon>Sordariales</taxon>
        <taxon>Lasiosphaeriaceae</taxon>
        <taxon>Cercophora</taxon>
    </lineage>
</organism>
<feature type="region of interest" description="Disordered" evidence="2">
    <location>
        <begin position="1"/>
        <end position="69"/>
    </location>
</feature>
<feature type="compositionally biased region" description="Polar residues" evidence="2">
    <location>
        <begin position="385"/>
        <end position="399"/>
    </location>
</feature>
<feature type="compositionally biased region" description="Low complexity" evidence="2">
    <location>
        <begin position="17"/>
        <end position="66"/>
    </location>
</feature>
<feature type="compositionally biased region" description="Low complexity" evidence="2">
    <location>
        <begin position="447"/>
        <end position="473"/>
    </location>
</feature>
<feature type="region of interest" description="Disordered" evidence="2">
    <location>
        <begin position="526"/>
        <end position="617"/>
    </location>
</feature>